<reference evidence="2 3" key="1">
    <citation type="journal article" date="2009" name="J. Bacteriol.">
        <title>Genome sequence of Azotobacter vinelandii, an obligate aerobe specialized to support diverse anaerobic metabolic processes.</title>
        <authorList>
            <person name="Setubal J.C."/>
            <person name="dos Santos P."/>
            <person name="Goldman B.S."/>
            <person name="Ertesvag H."/>
            <person name="Espin G."/>
            <person name="Rubio L.M."/>
            <person name="Valla S."/>
            <person name="Almeida N.F."/>
            <person name="Balasubramanian D."/>
            <person name="Cromes L."/>
            <person name="Curatti L."/>
            <person name="Du Z."/>
            <person name="Godsy E."/>
            <person name="Goodner B."/>
            <person name="Hellner-Burris K."/>
            <person name="Hernandez J.A."/>
            <person name="Houmiel K."/>
            <person name="Imperial J."/>
            <person name="Kennedy C."/>
            <person name="Larson T.J."/>
            <person name="Latreille P."/>
            <person name="Ligon L.S."/>
            <person name="Lu J."/>
            <person name="Maerk M."/>
            <person name="Miller N.M."/>
            <person name="Norton S."/>
            <person name="O'Carroll I.P."/>
            <person name="Paulsen I."/>
            <person name="Raulfs E.C."/>
            <person name="Roemer R."/>
            <person name="Rosser J."/>
            <person name="Segura D."/>
            <person name="Slater S."/>
            <person name="Stricklin S.L."/>
            <person name="Studholme D.J."/>
            <person name="Sun J."/>
            <person name="Viana C.J."/>
            <person name="Wallin E."/>
            <person name="Wang B."/>
            <person name="Wheeler C."/>
            <person name="Zhu H."/>
            <person name="Dean D.R."/>
            <person name="Dixon R."/>
            <person name="Wood D."/>
        </authorList>
    </citation>
    <scope>NUCLEOTIDE SEQUENCE [LARGE SCALE GENOMIC DNA]</scope>
    <source>
        <strain evidence="3">DJ / ATCC BAA-1303</strain>
    </source>
</reference>
<evidence type="ECO:0000256" key="1">
    <source>
        <dbReference type="SAM" id="MobiDB-lite"/>
    </source>
</evidence>
<accession>C1DJP4</accession>
<dbReference type="KEGG" id="avn:Avin_26370"/>
<dbReference type="HOGENOM" id="CLU_3371775_0_0_6"/>
<protein>
    <submittedName>
        <fullName evidence="2">Uncharacterized protein</fullName>
    </submittedName>
</protein>
<name>C1DJP4_AZOVD</name>
<evidence type="ECO:0000313" key="2">
    <source>
        <dbReference type="EMBL" id="ACO78813.1"/>
    </source>
</evidence>
<dbReference type="EnsemblBacteria" id="ACO78813">
    <property type="protein sequence ID" value="ACO78813"/>
    <property type="gene ID" value="Avin_26370"/>
</dbReference>
<keyword evidence="3" id="KW-1185">Reference proteome</keyword>
<dbReference type="Proteomes" id="UP000002424">
    <property type="component" value="Chromosome"/>
</dbReference>
<sequence length="34" mass="3654">MARSVGSHAPPSGTRRPHPLKPHFMNARSTPCGD</sequence>
<gene>
    <name evidence="2" type="ordered locus">Avin_26370</name>
</gene>
<dbReference type="EMBL" id="CP001157">
    <property type="protein sequence ID" value="ACO78813.1"/>
    <property type="molecule type" value="Genomic_DNA"/>
</dbReference>
<evidence type="ECO:0000313" key="3">
    <source>
        <dbReference type="Proteomes" id="UP000002424"/>
    </source>
</evidence>
<feature type="region of interest" description="Disordered" evidence="1">
    <location>
        <begin position="1"/>
        <end position="34"/>
    </location>
</feature>
<dbReference type="AlphaFoldDB" id="C1DJP4"/>
<organism evidence="2 3">
    <name type="scientific">Azotobacter vinelandii (strain DJ / ATCC BAA-1303)</name>
    <dbReference type="NCBI Taxonomy" id="322710"/>
    <lineage>
        <taxon>Bacteria</taxon>
        <taxon>Pseudomonadati</taxon>
        <taxon>Pseudomonadota</taxon>
        <taxon>Gammaproteobacteria</taxon>
        <taxon>Pseudomonadales</taxon>
        <taxon>Pseudomonadaceae</taxon>
        <taxon>Azotobacter</taxon>
    </lineage>
</organism>
<proteinExistence type="predicted"/>